<feature type="repeat" description="RCC1" evidence="2">
    <location>
        <begin position="195"/>
        <end position="247"/>
    </location>
</feature>
<keyword evidence="1" id="KW-0677">Repeat</keyword>
<evidence type="ECO:0000259" key="3">
    <source>
        <dbReference type="PROSITE" id="PS50097"/>
    </source>
</evidence>
<evidence type="ECO:0000313" key="5">
    <source>
        <dbReference type="Proteomes" id="UP001146793"/>
    </source>
</evidence>
<dbReference type="Gene3D" id="2.130.10.30">
    <property type="entry name" value="Regulator of chromosome condensation 1/beta-lactamase-inhibitor protein II"/>
    <property type="match status" value="2"/>
</dbReference>
<dbReference type="InterPro" id="IPR051625">
    <property type="entry name" value="Signaling_Regulatory_Domain"/>
</dbReference>
<gene>
    <name evidence="4" type="ORF">M0812_07439</name>
</gene>
<dbReference type="SUPFAM" id="SSF50985">
    <property type="entry name" value="RCC1/BLIP-II"/>
    <property type="match status" value="2"/>
</dbReference>
<dbReference type="EMBL" id="JANTQA010000016">
    <property type="protein sequence ID" value="KAJ3447212.1"/>
    <property type="molecule type" value="Genomic_DNA"/>
</dbReference>
<reference evidence="4" key="1">
    <citation type="submission" date="2022-08" db="EMBL/GenBank/DDBJ databases">
        <title>Novel sulphate-reducing endosymbionts in the free-living metamonad Anaeramoeba.</title>
        <authorList>
            <person name="Jerlstrom-Hultqvist J."/>
            <person name="Cepicka I."/>
            <person name="Gallot-Lavallee L."/>
            <person name="Salas-Leiva D."/>
            <person name="Curtis B.A."/>
            <person name="Zahonova K."/>
            <person name="Pipaliya S."/>
            <person name="Dacks J."/>
            <person name="Roger A.J."/>
        </authorList>
    </citation>
    <scope>NUCLEOTIDE SEQUENCE</scope>
    <source>
        <strain evidence="4">Busselton2</strain>
    </source>
</reference>
<dbReference type="Pfam" id="PF00651">
    <property type="entry name" value="BTB"/>
    <property type="match status" value="1"/>
</dbReference>
<comment type="caution">
    <text evidence="4">The sequence shown here is derived from an EMBL/GenBank/DDBJ whole genome shotgun (WGS) entry which is preliminary data.</text>
</comment>
<accession>A0AAV8A385</accession>
<feature type="repeat" description="RCC1" evidence="2">
    <location>
        <begin position="2"/>
        <end position="51"/>
    </location>
</feature>
<evidence type="ECO:0000256" key="1">
    <source>
        <dbReference type="ARBA" id="ARBA00022737"/>
    </source>
</evidence>
<dbReference type="InterPro" id="IPR058923">
    <property type="entry name" value="RCC1-like_dom"/>
</dbReference>
<dbReference type="InterPro" id="IPR000408">
    <property type="entry name" value="Reg_chr_condens"/>
</dbReference>
<protein>
    <recommendedName>
        <fullName evidence="3">BTB domain-containing protein</fullName>
    </recommendedName>
</protein>
<sequence>MFTIYGFGRNTNNELGLNSDTKRPQKITRLSNEQVTQIAAPYQMTFFLTNTNKVIEFGKNAGRGQITHQIQGEKIVSISAGTYHCIMLCESGNAYGIRENKNGQLGLGNTITQGRPTLIRFFQNNNLRITQIETNYYNTYFICENGDLYGCGMSERIRRTNNSTNTIIPVRIFQNVERVFSGPEAGGYFFTTRDHRLYGGGKNFSGSLGIGTSNVGPHDPTELRSWANREIIDIAFGFTSSVLIDGEGKVFSCGSSANNGLGGSSNQLTFRAIPSISTLRFNKIAVGQDHTILTTELGQIYIWGGSNSYGQLGSGNTTVSASPRELVIQELRGCSSLQLTCGLYNTIIYTTPFDSLKDDFQLLFDRHESTDLEVNGIPVHSILLQARTSISPFTVKSTLEENFTEEETVVFLKWAYYELVSDIETLKRITGKFDIQFPEQRKLKEDLHRLYRDEQSKDFTIILKNNQQIKVHKTILQARSELFRGMFNNVQDNSNTVNDFSGRSAGAMYKFIKFLYTDVLELSTNDSPQTVFEELWDVVDYYQLNTNSSMRNELYELQRMN</sequence>
<feature type="repeat" description="RCC1" evidence="2">
    <location>
        <begin position="248"/>
        <end position="297"/>
    </location>
</feature>
<dbReference type="PROSITE" id="PS50097">
    <property type="entry name" value="BTB"/>
    <property type="match status" value="1"/>
</dbReference>
<feature type="repeat" description="RCC1" evidence="2">
    <location>
        <begin position="298"/>
        <end position="352"/>
    </location>
</feature>
<dbReference type="PROSITE" id="PS50012">
    <property type="entry name" value="RCC1_3"/>
    <property type="match status" value="5"/>
</dbReference>
<proteinExistence type="predicted"/>
<dbReference type="InterPro" id="IPR000210">
    <property type="entry name" value="BTB/POZ_dom"/>
</dbReference>
<feature type="domain" description="BTB" evidence="3">
    <location>
        <begin position="457"/>
        <end position="524"/>
    </location>
</feature>
<dbReference type="SMART" id="SM00225">
    <property type="entry name" value="BTB"/>
    <property type="match status" value="1"/>
</dbReference>
<dbReference type="CDD" id="cd18186">
    <property type="entry name" value="BTB_POZ_ZBTB_KLHL-like"/>
    <property type="match status" value="1"/>
</dbReference>
<dbReference type="InterPro" id="IPR011333">
    <property type="entry name" value="SKP1/BTB/POZ_sf"/>
</dbReference>
<dbReference type="Proteomes" id="UP001146793">
    <property type="component" value="Unassembled WGS sequence"/>
</dbReference>
<dbReference type="SUPFAM" id="SSF54695">
    <property type="entry name" value="POZ domain"/>
    <property type="match status" value="1"/>
</dbReference>
<dbReference type="AlphaFoldDB" id="A0AAV8A385"/>
<feature type="repeat" description="RCC1" evidence="2">
    <location>
        <begin position="92"/>
        <end position="145"/>
    </location>
</feature>
<name>A0AAV8A385_9EUKA</name>
<dbReference type="PANTHER" id="PTHR22872">
    <property type="entry name" value="BTK-BINDING PROTEIN-RELATED"/>
    <property type="match status" value="1"/>
</dbReference>
<dbReference type="Gene3D" id="3.30.710.10">
    <property type="entry name" value="Potassium Channel Kv1.1, Chain A"/>
    <property type="match status" value="1"/>
</dbReference>
<dbReference type="InterPro" id="IPR009091">
    <property type="entry name" value="RCC1/BLIP-II"/>
</dbReference>
<evidence type="ECO:0000256" key="2">
    <source>
        <dbReference type="PROSITE-ProRule" id="PRU00235"/>
    </source>
</evidence>
<organism evidence="4 5">
    <name type="scientific">Anaeramoeba flamelloides</name>
    <dbReference type="NCBI Taxonomy" id="1746091"/>
    <lineage>
        <taxon>Eukaryota</taxon>
        <taxon>Metamonada</taxon>
        <taxon>Anaeramoebidae</taxon>
        <taxon>Anaeramoeba</taxon>
    </lineage>
</organism>
<evidence type="ECO:0000313" key="4">
    <source>
        <dbReference type="EMBL" id="KAJ3447212.1"/>
    </source>
</evidence>
<dbReference type="Pfam" id="PF25390">
    <property type="entry name" value="WD40_RLD"/>
    <property type="match status" value="1"/>
</dbReference>